<organism evidence="11 12">
    <name type="scientific">Paenibacillus abyssi</name>
    <dbReference type="NCBI Taxonomy" id="1340531"/>
    <lineage>
        <taxon>Bacteria</taxon>
        <taxon>Bacillati</taxon>
        <taxon>Bacillota</taxon>
        <taxon>Bacilli</taxon>
        <taxon>Bacillales</taxon>
        <taxon>Paenibacillaceae</taxon>
        <taxon>Paenibacillus</taxon>
    </lineage>
</organism>
<dbReference type="InterPro" id="IPR009057">
    <property type="entry name" value="Homeodomain-like_sf"/>
</dbReference>
<dbReference type="GO" id="GO:0005737">
    <property type="term" value="C:cytoplasm"/>
    <property type="evidence" value="ECO:0007669"/>
    <property type="project" value="UniProtKB-SubCell"/>
</dbReference>
<dbReference type="SUPFAM" id="SSF46689">
    <property type="entry name" value="Homeodomain-like"/>
    <property type="match status" value="2"/>
</dbReference>
<evidence type="ECO:0000313" key="12">
    <source>
        <dbReference type="Proteomes" id="UP000644756"/>
    </source>
</evidence>
<keyword evidence="7" id="KW-0804">Transcription</keyword>
<reference evidence="11" key="2">
    <citation type="submission" date="2020-09" db="EMBL/GenBank/DDBJ databases">
        <authorList>
            <person name="Sun Q."/>
            <person name="Zhou Y."/>
        </authorList>
    </citation>
    <scope>NUCLEOTIDE SEQUENCE</scope>
    <source>
        <strain evidence="11">CGMCC 1.12987</strain>
    </source>
</reference>
<evidence type="ECO:0000256" key="8">
    <source>
        <dbReference type="PROSITE-ProRule" id="PRU00169"/>
    </source>
</evidence>
<feature type="domain" description="HTH araC/xylS-type" evidence="9">
    <location>
        <begin position="442"/>
        <end position="540"/>
    </location>
</feature>
<dbReference type="InterPro" id="IPR018060">
    <property type="entry name" value="HTH_AraC"/>
</dbReference>
<dbReference type="Gene3D" id="3.40.50.2300">
    <property type="match status" value="1"/>
</dbReference>
<dbReference type="InterPro" id="IPR011006">
    <property type="entry name" value="CheY-like_superfamily"/>
</dbReference>
<gene>
    <name evidence="11" type="ORF">GCM10010916_44440</name>
</gene>
<proteinExistence type="predicted"/>
<dbReference type="Pfam" id="PF12833">
    <property type="entry name" value="HTH_18"/>
    <property type="match status" value="1"/>
</dbReference>
<name>A0A917G5L5_9BACL</name>
<reference evidence="11" key="1">
    <citation type="journal article" date="2014" name="Int. J. Syst. Evol. Microbiol.">
        <title>Complete genome sequence of Corynebacterium casei LMG S-19264T (=DSM 44701T), isolated from a smear-ripened cheese.</title>
        <authorList>
            <consortium name="US DOE Joint Genome Institute (JGI-PGF)"/>
            <person name="Walter F."/>
            <person name="Albersmeier A."/>
            <person name="Kalinowski J."/>
            <person name="Ruckert C."/>
        </authorList>
    </citation>
    <scope>NUCLEOTIDE SEQUENCE</scope>
    <source>
        <strain evidence="11">CGMCC 1.12987</strain>
    </source>
</reference>
<dbReference type="Gene3D" id="1.10.10.60">
    <property type="entry name" value="Homeodomain-like"/>
    <property type="match status" value="2"/>
</dbReference>
<dbReference type="EMBL" id="BMGR01000019">
    <property type="protein sequence ID" value="GGG22916.1"/>
    <property type="molecule type" value="Genomic_DNA"/>
</dbReference>
<evidence type="ECO:0000313" key="11">
    <source>
        <dbReference type="EMBL" id="GGG22916.1"/>
    </source>
</evidence>
<evidence type="ECO:0000259" key="10">
    <source>
        <dbReference type="PROSITE" id="PS50110"/>
    </source>
</evidence>
<dbReference type="PROSITE" id="PS50110">
    <property type="entry name" value="RESPONSE_REGULATORY"/>
    <property type="match status" value="1"/>
</dbReference>
<evidence type="ECO:0000256" key="1">
    <source>
        <dbReference type="ARBA" id="ARBA00004496"/>
    </source>
</evidence>
<keyword evidence="6" id="KW-0238">DNA-binding</keyword>
<evidence type="ECO:0000256" key="3">
    <source>
        <dbReference type="ARBA" id="ARBA00022553"/>
    </source>
</evidence>
<dbReference type="SUPFAM" id="SSF52172">
    <property type="entry name" value="CheY-like"/>
    <property type="match status" value="1"/>
</dbReference>
<dbReference type="GO" id="GO:0003700">
    <property type="term" value="F:DNA-binding transcription factor activity"/>
    <property type="evidence" value="ECO:0007669"/>
    <property type="project" value="InterPro"/>
</dbReference>
<dbReference type="PROSITE" id="PS01124">
    <property type="entry name" value="HTH_ARAC_FAMILY_2"/>
    <property type="match status" value="1"/>
</dbReference>
<dbReference type="InterPro" id="IPR051552">
    <property type="entry name" value="HptR"/>
</dbReference>
<dbReference type="InterPro" id="IPR001789">
    <property type="entry name" value="Sig_transdc_resp-reg_receiver"/>
</dbReference>
<sequence length="541" mass="62932">MDPHKDTFNVFIVEDEIGVRRSLIGKIKWDELNIRLMGQAQNAEEAYEAIKVHPPDIILLDMRMPGMGGMAFLEILNKEFPLIKIIVLSGYSDFEYAKKAIVCGASDYLLKPIIKEELEKALQKVVDELGIRMKNRKEKIEQHILLNQSVPLLKRNLLNTMLQGSQMDTHNLLEKIELMDINLRFGHYALAIINVIDYEAVKSFYGKNTALVFFAIENVMAETIPHTIHFVGFKSEFRENEYICIHGFDDPSEIREVLAGIYQKVTDNIETYNKTKINVSISRPFDSIMSTHPYYLETSYLWQDKEISRIAFYDDIDFGDAGLLHLWNAEKSGLLMDNIKQNDRKAIVTQIQELFAEAGKQYGEERAKYRELAAQIYRAVEMNLPKMQLSVRGQSEYSLPRFHEWIDSFELKDDMKYGLIQLLDDIAEVCNTSNYETKNVIQQAREYMDRCFYESLTLESMALKYHMNRTYFSELFKQETGCSFKKYLIQIRIEKAKELLAEKDMKAVNVALLVGFNDPIYFSNVFKKYTGRTIKEFKENA</sequence>
<keyword evidence="5" id="KW-0805">Transcription regulation</keyword>
<feature type="modified residue" description="4-aspartylphosphate" evidence="8">
    <location>
        <position position="61"/>
    </location>
</feature>
<evidence type="ECO:0000259" key="9">
    <source>
        <dbReference type="PROSITE" id="PS01124"/>
    </source>
</evidence>
<dbReference type="CDD" id="cd17536">
    <property type="entry name" value="REC_YesN-like"/>
    <property type="match status" value="1"/>
</dbReference>
<keyword evidence="12" id="KW-1185">Reference proteome</keyword>
<protein>
    <recommendedName>
        <fullName evidence="13">DNA-binding response regulator</fullName>
    </recommendedName>
</protein>
<keyword evidence="2" id="KW-0963">Cytoplasm</keyword>
<dbReference type="SMART" id="SM00342">
    <property type="entry name" value="HTH_ARAC"/>
    <property type="match status" value="1"/>
</dbReference>
<evidence type="ECO:0000256" key="2">
    <source>
        <dbReference type="ARBA" id="ARBA00022490"/>
    </source>
</evidence>
<evidence type="ECO:0000256" key="6">
    <source>
        <dbReference type="ARBA" id="ARBA00023125"/>
    </source>
</evidence>
<dbReference type="Proteomes" id="UP000644756">
    <property type="component" value="Unassembled WGS sequence"/>
</dbReference>
<evidence type="ECO:0000256" key="5">
    <source>
        <dbReference type="ARBA" id="ARBA00023015"/>
    </source>
</evidence>
<dbReference type="SMART" id="SM00448">
    <property type="entry name" value="REC"/>
    <property type="match status" value="1"/>
</dbReference>
<keyword evidence="4" id="KW-0902">Two-component regulatory system</keyword>
<evidence type="ECO:0008006" key="13">
    <source>
        <dbReference type="Google" id="ProtNLM"/>
    </source>
</evidence>
<dbReference type="PANTHER" id="PTHR42713:SF3">
    <property type="entry name" value="TRANSCRIPTIONAL REGULATORY PROTEIN HPTR"/>
    <property type="match status" value="1"/>
</dbReference>
<evidence type="ECO:0000256" key="4">
    <source>
        <dbReference type="ARBA" id="ARBA00023012"/>
    </source>
</evidence>
<keyword evidence="3 8" id="KW-0597">Phosphoprotein</keyword>
<dbReference type="AlphaFoldDB" id="A0A917G5L5"/>
<dbReference type="RefSeq" id="WP_188533279.1">
    <property type="nucleotide sequence ID" value="NZ_BMGR01000019.1"/>
</dbReference>
<dbReference type="GO" id="GO:0000160">
    <property type="term" value="P:phosphorelay signal transduction system"/>
    <property type="evidence" value="ECO:0007669"/>
    <property type="project" value="UniProtKB-KW"/>
</dbReference>
<feature type="domain" description="Response regulatory" evidence="10">
    <location>
        <begin position="9"/>
        <end position="126"/>
    </location>
</feature>
<evidence type="ECO:0000256" key="7">
    <source>
        <dbReference type="ARBA" id="ARBA00023163"/>
    </source>
</evidence>
<dbReference type="Pfam" id="PF00072">
    <property type="entry name" value="Response_reg"/>
    <property type="match status" value="1"/>
</dbReference>
<dbReference type="GO" id="GO:0043565">
    <property type="term" value="F:sequence-specific DNA binding"/>
    <property type="evidence" value="ECO:0007669"/>
    <property type="project" value="InterPro"/>
</dbReference>
<dbReference type="PANTHER" id="PTHR42713">
    <property type="entry name" value="HISTIDINE KINASE-RELATED"/>
    <property type="match status" value="1"/>
</dbReference>
<accession>A0A917G5L5</accession>
<comment type="subcellular location">
    <subcellularLocation>
        <location evidence="1">Cytoplasm</location>
    </subcellularLocation>
</comment>
<comment type="caution">
    <text evidence="11">The sequence shown here is derived from an EMBL/GenBank/DDBJ whole genome shotgun (WGS) entry which is preliminary data.</text>
</comment>